<dbReference type="PANTHER" id="PTHR33121">
    <property type="entry name" value="CYCLIC DI-GMP PHOSPHODIESTERASE PDEF"/>
    <property type="match status" value="1"/>
</dbReference>
<accession>A0A919MEM6</accession>
<evidence type="ECO:0000259" key="3">
    <source>
        <dbReference type="PROSITE" id="PS50883"/>
    </source>
</evidence>
<dbReference type="GO" id="GO:0071111">
    <property type="term" value="F:cyclic-guanylate-specific phosphodiesterase activity"/>
    <property type="evidence" value="ECO:0007669"/>
    <property type="project" value="InterPro"/>
</dbReference>
<comment type="caution">
    <text evidence="5">The sequence shown here is derived from an EMBL/GenBank/DDBJ whole genome shotgun (WGS) entry which is preliminary data.</text>
</comment>
<feature type="transmembrane region" description="Helical" evidence="2">
    <location>
        <begin position="176"/>
        <end position="202"/>
    </location>
</feature>
<dbReference type="SUPFAM" id="SSF141868">
    <property type="entry name" value="EAL domain-like"/>
    <property type="match status" value="1"/>
</dbReference>
<feature type="transmembrane region" description="Helical" evidence="2">
    <location>
        <begin position="108"/>
        <end position="131"/>
    </location>
</feature>
<proteinExistence type="predicted"/>
<evidence type="ECO:0000256" key="1">
    <source>
        <dbReference type="SAM" id="MobiDB-lite"/>
    </source>
</evidence>
<gene>
    <name evidence="5" type="ORF">Afe05nite_36940</name>
</gene>
<dbReference type="Gene3D" id="3.20.20.450">
    <property type="entry name" value="EAL domain"/>
    <property type="match status" value="1"/>
</dbReference>
<dbReference type="PANTHER" id="PTHR33121:SF70">
    <property type="entry name" value="SIGNALING PROTEIN YKOW"/>
    <property type="match status" value="1"/>
</dbReference>
<dbReference type="SMART" id="SM00267">
    <property type="entry name" value="GGDEF"/>
    <property type="match status" value="1"/>
</dbReference>
<organism evidence="5 6">
    <name type="scientific">Paractinoplanes ferrugineus</name>
    <dbReference type="NCBI Taxonomy" id="113564"/>
    <lineage>
        <taxon>Bacteria</taxon>
        <taxon>Bacillati</taxon>
        <taxon>Actinomycetota</taxon>
        <taxon>Actinomycetes</taxon>
        <taxon>Micromonosporales</taxon>
        <taxon>Micromonosporaceae</taxon>
        <taxon>Paractinoplanes</taxon>
    </lineage>
</organism>
<dbReference type="InterPro" id="IPR043128">
    <property type="entry name" value="Rev_trsase/Diguanyl_cyclase"/>
</dbReference>
<dbReference type="InterPro" id="IPR029787">
    <property type="entry name" value="Nucleotide_cyclase"/>
</dbReference>
<protein>
    <recommendedName>
        <fullName evidence="7">Diguanylate cyclase/phosphodiesterase</fullName>
    </recommendedName>
</protein>
<dbReference type="Proteomes" id="UP000598174">
    <property type="component" value="Unassembled WGS sequence"/>
</dbReference>
<dbReference type="NCBIfam" id="TIGR00254">
    <property type="entry name" value="GGDEF"/>
    <property type="match status" value="1"/>
</dbReference>
<feature type="domain" description="GGDEF" evidence="4">
    <location>
        <begin position="436"/>
        <end position="568"/>
    </location>
</feature>
<evidence type="ECO:0000313" key="5">
    <source>
        <dbReference type="EMBL" id="GIE11854.1"/>
    </source>
</evidence>
<dbReference type="Pfam" id="PF00563">
    <property type="entry name" value="EAL"/>
    <property type="match status" value="1"/>
</dbReference>
<keyword evidence="2" id="KW-1133">Transmembrane helix</keyword>
<evidence type="ECO:0000313" key="6">
    <source>
        <dbReference type="Proteomes" id="UP000598174"/>
    </source>
</evidence>
<dbReference type="Pfam" id="PF00990">
    <property type="entry name" value="GGDEF"/>
    <property type="match status" value="1"/>
</dbReference>
<feature type="transmembrane region" description="Helical" evidence="2">
    <location>
        <begin position="40"/>
        <end position="60"/>
    </location>
</feature>
<keyword evidence="6" id="KW-1185">Reference proteome</keyword>
<evidence type="ECO:0008006" key="7">
    <source>
        <dbReference type="Google" id="ProtNLM"/>
    </source>
</evidence>
<dbReference type="InterPro" id="IPR001633">
    <property type="entry name" value="EAL_dom"/>
</dbReference>
<feature type="transmembrane region" description="Helical" evidence="2">
    <location>
        <begin position="238"/>
        <end position="257"/>
    </location>
</feature>
<dbReference type="PROSITE" id="PS50887">
    <property type="entry name" value="GGDEF"/>
    <property type="match status" value="1"/>
</dbReference>
<reference evidence="5" key="1">
    <citation type="submission" date="2021-01" db="EMBL/GenBank/DDBJ databases">
        <title>Whole genome shotgun sequence of Actinoplanes ferrugineus NBRC 15555.</title>
        <authorList>
            <person name="Komaki H."/>
            <person name="Tamura T."/>
        </authorList>
    </citation>
    <scope>NUCLEOTIDE SEQUENCE</scope>
    <source>
        <strain evidence="5">NBRC 15555</strain>
    </source>
</reference>
<dbReference type="SMART" id="SM00052">
    <property type="entry name" value="EAL"/>
    <property type="match status" value="1"/>
</dbReference>
<dbReference type="AlphaFoldDB" id="A0A919MEM6"/>
<dbReference type="Gene3D" id="3.30.70.270">
    <property type="match status" value="1"/>
</dbReference>
<dbReference type="PROSITE" id="PS50883">
    <property type="entry name" value="EAL"/>
    <property type="match status" value="1"/>
</dbReference>
<dbReference type="CDD" id="cd01948">
    <property type="entry name" value="EAL"/>
    <property type="match status" value="1"/>
</dbReference>
<evidence type="ECO:0000256" key="2">
    <source>
        <dbReference type="SAM" id="Phobius"/>
    </source>
</evidence>
<dbReference type="CDD" id="cd01949">
    <property type="entry name" value="GGDEF"/>
    <property type="match status" value="1"/>
</dbReference>
<feature type="transmembrane region" description="Helical" evidence="2">
    <location>
        <begin position="143"/>
        <end position="164"/>
    </location>
</feature>
<feature type="domain" description="EAL" evidence="3">
    <location>
        <begin position="576"/>
        <end position="829"/>
    </location>
</feature>
<dbReference type="InterPro" id="IPR035919">
    <property type="entry name" value="EAL_sf"/>
</dbReference>
<dbReference type="InterPro" id="IPR050706">
    <property type="entry name" value="Cyclic-di-GMP_PDE-like"/>
</dbReference>
<keyword evidence="2" id="KW-0812">Transmembrane</keyword>
<name>A0A919MEM6_9ACTN</name>
<evidence type="ECO:0000259" key="4">
    <source>
        <dbReference type="PROSITE" id="PS50887"/>
    </source>
</evidence>
<sequence>MRELARMNTLETGNDPAALGDRTAPLQKRSSNDDATDRQLQLLIGLVVVLAIGVAALDVLHAVTTRTAIPNPPALILIYAFSVISYRFKIEIRIRSSHNGSTWGDVPIMVGLVLVPMPWVVLCVIAGMATVRIINRADPLKSIFAIAKEVLVISATGATFLVLGTRPGVDHPNASVLAVTVAYLVLWLVDDLVFHPVIAVASRSTIGKVFRNDLGGRVFVRLATLATVIYIIEVLVSGTSLFLLAFVPVLVGCAHLWRLRRLRTHQERDSWRQLADTTDELSSVDLNQVLHIAAAQGTKLFSAGEVEIDLTASGVDRVVRAGLDGVSYDGPGPRKFDGESSITTELETRDRSYHAGVLVLDFDGKIKLTEFEQYKLKTFASALCTAIRNAAAYAELRRISEQNAYDAAHDPLTGLANRRELYERADEYFAGRTEDGVVALLLIDLNHFKEVNDTLGHAAGDAVLREVARRLDDAAAPGDLVARLGGDEFAVLLVNLLTPALATHRAEQMLSALETTLEVEGMQITVEAAGGIALAPGSGGINELMRRADVAMYQAKRAGQQTATYAHAQDTADVERLMLGGELQRAVAKHEFVVDFQPIVDLGSGEVIAAEALARWQHPEYGYLTPMQFLETVERSGQLPAFADAVLDQALAASGGWREAGFDLPVAVNVSPRSLLDPRFPATVLTRLARHDVAPERLVLELAETLTISQLDTVGRALDELREAGVRLALDDFGTGVSPLSVLSHIPVNQLKIDRVFVTSVETSSEAAAVIRSTVDLARSLHLTVIAEGVESEPQRLALWELGCVAGQGHLFARPMASARMLATLQRGSGGRPGALAAAMHDAGAVVRMPRRRRSSGGGRSAG</sequence>
<dbReference type="SUPFAM" id="SSF55073">
    <property type="entry name" value="Nucleotide cyclase"/>
    <property type="match status" value="1"/>
</dbReference>
<dbReference type="InterPro" id="IPR000160">
    <property type="entry name" value="GGDEF_dom"/>
</dbReference>
<dbReference type="EMBL" id="BOMM01000034">
    <property type="protein sequence ID" value="GIE11854.1"/>
    <property type="molecule type" value="Genomic_DNA"/>
</dbReference>
<keyword evidence="2" id="KW-0472">Membrane</keyword>
<feature type="region of interest" description="Disordered" evidence="1">
    <location>
        <begin position="1"/>
        <end position="32"/>
    </location>
</feature>